<gene>
    <name evidence="2" type="ORF">Poli38472_013805</name>
</gene>
<dbReference type="EMBL" id="SPLM01000149">
    <property type="protein sequence ID" value="TMW55043.1"/>
    <property type="molecule type" value="Genomic_DNA"/>
</dbReference>
<evidence type="ECO:0000313" key="3">
    <source>
        <dbReference type="Proteomes" id="UP000794436"/>
    </source>
</evidence>
<sequence>MEMATRCLTNSRALSHRGAAQTTSPRGLRLACSSSPPEYPLSSSQATRPAQLLAIERRPEPAASTASEIRLTMAGGKRKLRVKRASDAGASSGGLGSASTLYARKRLNVAEPRGKKTVRWATITIHEFGVGHGGSAVPKNGPSIGLSDEPEFTWSTRVGEMAHEYDGVRRFTSSERVALLQQAGFPMDRITTFVEEASQVRKSRELYYSSEMKSLRKKRKAALKAARRANKAQQEEDSLGAQDAGKETLQPVTRIQAPSPQAGRSPAECARMGSELSLQQLSSCCS</sequence>
<proteinExistence type="predicted"/>
<feature type="compositionally biased region" description="Polar residues" evidence="1">
    <location>
        <begin position="250"/>
        <end position="259"/>
    </location>
</feature>
<organism evidence="2 3">
    <name type="scientific">Pythium oligandrum</name>
    <name type="common">Mycoparasitic fungus</name>
    <dbReference type="NCBI Taxonomy" id="41045"/>
    <lineage>
        <taxon>Eukaryota</taxon>
        <taxon>Sar</taxon>
        <taxon>Stramenopiles</taxon>
        <taxon>Oomycota</taxon>
        <taxon>Peronosporomycetes</taxon>
        <taxon>Pythiales</taxon>
        <taxon>Pythiaceae</taxon>
        <taxon>Pythium</taxon>
    </lineage>
</organism>
<name>A0A8K1C293_PYTOL</name>
<accession>A0A8K1C293</accession>
<comment type="caution">
    <text evidence="2">The sequence shown here is derived from an EMBL/GenBank/DDBJ whole genome shotgun (WGS) entry which is preliminary data.</text>
</comment>
<dbReference type="OrthoDB" id="166884at2759"/>
<evidence type="ECO:0000313" key="2">
    <source>
        <dbReference type="EMBL" id="TMW55043.1"/>
    </source>
</evidence>
<feature type="region of interest" description="Disordered" evidence="1">
    <location>
        <begin position="227"/>
        <end position="272"/>
    </location>
</feature>
<evidence type="ECO:0000256" key="1">
    <source>
        <dbReference type="SAM" id="MobiDB-lite"/>
    </source>
</evidence>
<protein>
    <submittedName>
        <fullName evidence="2">Uncharacterized protein</fullName>
    </submittedName>
</protein>
<feature type="compositionally biased region" description="Low complexity" evidence="1">
    <location>
        <begin position="33"/>
        <end position="44"/>
    </location>
</feature>
<reference evidence="2" key="1">
    <citation type="submission" date="2019-03" db="EMBL/GenBank/DDBJ databases">
        <title>Long read genome sequence of the mycoparasitic Pythium oligandrum ATCC 38472 isolated from sugarbeet rhizosphere.</title>
        <authorList>
            <person name="Gaulin E."/>
        </authorList>
    </citation>
    <scope>NUCLEOTIDE SEQUENCE</scope>
    <source>
        <strain evidence="2">ATCC 38472_TT</strain>
    </source>
</reference>
<keyword evidence="3" id="KW-1185">Reference proteome</keyword>
<feature type="region of interest" description="Disordered" evidence="1">
    <location>
        <begin position="1"/>
        <end position="48"/>
    </location>
</feature>
<dbReference type="AlphaFoldDB" id="A0A8K1C293"/>
<dbReference type="Proteomes" id="UP000794436">
    <property type="component" value="Unassembled WGS sequence"/>
</dbReference>